<evidence type="ECO:0000313" key="7">
    <source>
        <dbReference type="EMBL" id="GBG08594.1"/>
    </source>
</evidence>
<keyword evidence="4" id="KW-0564">Palmitate</keyword>
<proteinExistence type="predicted"/>
<accession>A0A2R5EZ17</accession>
<keyword evidence="5" id="KW-0449">Lipoprotein</keyword>
<protein>
    <submittedName>
        <fullName evidence="7">ABC transporter substrate-binding protein</fullName>
    </submittedName>
</protein>
<dbReference type="PROSITE" id="PS51257">
    <property type="entry name" value="PROKAR_LIPOPROTEIN"/>
    <property type="match status" value="1"/>
</dbReference>
<evidence type="ECO:0000256" key="4">
    <source>
        <dbReference type="ARBA" id="ARBA00023139"/>
    </source>
</evidence>
<dbReference type="PANTHER" id="PTHR43649:SF33">
    <property type="entry name" value="POLYGALACTURONAN_RHAMNOGALACTURONAN-BINDING PROTEIN YTCQ"/>
    <property type="match status" value="1"/>
</dbReference>
<feature type="chain" id="PRO_5038611315" evidence="6">
    <location>
        <begin position="26"/>
        <end position="533"/>
    </location>
</feature>
<dbReference type="Pfam" id="PF01547">
    <property type="entry name" value="SBP_bac_1"/>
    <property type="match status" value="1"/>
</dbReference>
<keyword evidence="1" id="KW-1003">Cell membrane</keyword>
<gene>
    <name evidence="7" type="ORF">PAT3040_03182</name>
</gene>
<evidence type="ECO:0000256" key="2">
    <source>
        <dbReference type="ARBA" id="ARBA00022729"/>
    </source>
</evidence>
<dbReference type="AlphaFoldDB" id="A0A2R5EZ17"/>
<keyword evidence="8" id="KW-1185">Reference proteome</keyword>
<dbReference type="Gene3D" id="3.40.190.10">
    <property type="entry name" value="Periplasmic binding protein-like II"/>
    <property type="match status" value="2"/>
</dbReference>
<sequence>MLVKTRKRMMMMLAAALTATTLTSACSNSKEEPVTSPGNTDAASNLTEAGFPIVNEPVTLKVFGCKDPNHAEWGDVLIFKEYEKMTNVKLQFDELPANAQGCDEKRNLLFAANELPDIFLRANLTNTDIARYGQQEQMLIPLEGLIDEHAPNLKSIFEQYPEVKKSVTAADGHIYSLPTVRLQSSGRSEKIWINKEWLARLDLKAPTNVDELFTVLRAFRDNDPNGNGKQDEIPLGLRDIGMVYSTFSGSFGLEQQMGYQINIKDDQVNIWLKDERFKELLQFLNQLYSEKLLWQDFYAGDIPNWRSNLSQALIGMFFIQASDPFLQVENQFTGMTPIVGPHGDQTHSATGPIAAPIGTFAISKVNKNPEAAIRWVDYFFSEEGSKFFQYGVEGETYTMKDGKPVIHDSIKNDSRGFMAALGQVNLVPGGSFPHVVTDTFGNIVENDKVLEANQFIEDYLPETVLGAPIFDKATSDQIIPIKADIDKYVRESVAKFIIGELSFDKWGEYAATLEKMKIDVLQKAYQDAYDAKK</sequence>
<keyword evidence="2 6" id="KW-0732">Signal</keyword>
<evidence type="ECO:0000313" key="8">
    <source>
        <dbReference type="Proteomes" id="UP000245202"/>
    </source>
</evidence>
<dbReference type="EMBL" id="BDQX01000171">
    <property type="protein sequence ID" value="GBG08594.1"/>
    <property type="molecule type" value="Genomic_DNA"/>
</dbReference>
<organism evidence="7 8">
    <name type="scientific">Paenibacillus agaridevorans</name>
    <dbReference type="NCBI Taxonomy" id="171404"/>
    <lineage>
        <taxon>Bacteria</taxon>
        <taxon>Bacillati</taxon>
        <taxon>Bacillota</taxon>
        <taxon>Bacilli</taxon>
        <taxon>Bacillales</taxon>
        <taxon>Paenibacillaceae</taxon>
        <taxon>Paenibacillus</taxon>
    </lineage>
</organism>
<evidence type="ECO:0000256" key="1">
    <source>
        <dbReference type="ARBA" id="ARBA00022475"/>
    </source>
</evidence>
<dbReference type="InterPro" id="IPR006059">
    <property type="entry name" value="SBP"/>
</dbReference>
<reference evidence="7 8" key="1">
    <citation type="submission" date="2017-08" db="EMBL/GenBank/DDBJ databases">
        <title>Substantial Increase in Enzyme Production by Combined Drug-Resistance Mutations in Paenibacillus agaridevorans.</title>
        <authorList>
            <person name="Tanaka Y."/>
            <person name="Funane K."/>
            <person name="Hosaka T."/>
            <person name="Shiwa Y."/>
            <person name="Fujita N."/>
            <person name="Miyazaki T."/>
            <person name="Yoshikawa H."/>
            <person name="Murakami K."/>
            <person name="Kasahara K."/>
            <person name="Inaoka T."/>
            <person name="Hiraga Y."/>
            <person name="Ochi K."/>
        </authorList>
    </citation>
    <scope>NUCLEOTIDE SEQUENCE [LARGE SCALE GENOMIC DNA]</scope>
    <source>
        <strain evidence="7 8">T-3040</strain>
    </source>
</reference>
<dbReference type="SUPFAM" id="SSF53850">
    <property type="entry name" value="Periplasmic binding protein-like II"/>
    <property type="match status" value="1"/>
</dbReference>
<feature type="signal peptide" evidence="6">
    <location>
        <begin position="1"/>
        <end position="25"/>
    </location>
</feature>
<evidence type="ECO:0000256" key="6">
    <source>
        <dbReference type="SAM" id="SignalP"/>
    </source>
</evidence>
<dbReference type="Proteomes" id="UP000245202">
    <property type="component" value="Unassembled WGS sequence"/>
</dbReference>
<dbReference type="PANTHER" id="PTHR43649">
    <property type="entry name" value="ARABINOSE-BINDING PROTEIN-RELATED"/>
    <property type="match status" value="1"/>
</dbReference>
<name>A0A2R5EZ17_9BACL</name>
<evidence type="ECO:0000256" key="5">
    <source>
        <dbReference type="ARBA" id="ARBA00023288"/>
    </source>
</evidence>
<keyword evidence="3" id="KW-0472">Membrane</keyword>
<dbReference type="InterPro" id="IPR050490">
    <property type="entry name" value="Bact_solute-bd_prot1"/>
</dbReference>
<evidence type="ECO:0000256" key="3">
    <source>
        <dbReference type="ARBA" id="ARBA00023136"/>
    </source>
</evidence>
<comment type="caution">
    <text evidence="7">The sequence shown here is derived from an EMBL/GenBank/DDBJ whole genome shotgun (WGS) entry which is preliminary data.</text>
</comment>
<dbReference type="RefSeq" id="WP_108993524.1">
    <property type="nucleotide sequence ID" value="NZ_BDQX01000171.1"/>
</dbReference>